<dbReference type="InterPro" id="IPR010978">
    <property type="entry name" value="tRNA-bd_arm"/>
</dbReference>
<dbReference type="PRINTS" id="PR00981">
    <property type="entry name" value="TRNASYNTHSER"/>
</dbReference>
<dbReference type="GO" id="GO:0005524">
    <property type="term" value="F:ATP binding"/>
    <property type="evidence" value="ECO:0007669"/>
    <property type="project" value="UniProtKB-KW"/>
</dbReference>
<proteinExistence type="inferred from homology"/>
<comment type="caution">
    <text evidence="14">The sequence shown here is derived from an EMBL/GenBank/DDBJ whole genome shotgun (WGS) entry which is preliminary data.</text>
</comment>
<dbReference type="InterPro" id="IPR002317">
    <property type="entry name" value="Ser-tRNA-ligase_type_1"/>
</dbReference>
<dbReference type="OrthoDB" id="10264585at2759"/>
<feature type="binding site" evidence="11">
    <location>
        <position position="284"/>
    </location>
    <ligand>
        <name>L-serine</name>
        <dbReference type="ChEBI" id="CHEBI:33384"/>
    </ligand>
</feature>
<keyword evidence="7" id="KW-0030">Aminoacyl-tRNA synthetase</keyword>
<dbReference type="EMBL" id="JAIZAY010000003">
    <property type="protein sequence ID" value="KAJ8045336.1"/>
    <property type="molecule type" value="Genomic_DNA"/>
</dbReference>
<evidence type="ECO:0000256" key="9">
    <source>
        <dbReference type="ARBA" id="ARBA00047929"/>
    </source>
</evidence>
<keyword evidence="4" id="KW-0547">Nucleotide-binding</keyword>
<evidence type="ECO:0000256" key="11">
    <source>
        <dbReference type="PIRSR" id="PIRSR001529-1"/>
    </source>
</evidence>
<dbReference type="PIRSF" id="PIRSF001529">
    <property type="entry name" value="Ser-tRNA-synth_IIa"/>
    <property type="match status" value="1"/>
</dbReference>
<evidence type="ECO:0000256" key="4">
    <source>
        <dbReference type="ARBA" id="ARBA00022741"/>
    </source>
</evidence>
<feature type="site" description="Important for serine binding" evidence="11">
    <location>
        <position position="411"/>
    </location>
</feature>
<evidence type="ECO:0000256" key="12">
    <source>
        <dbReference type="PIRSR" id="PIRSR001529-2"/>
    </source>
</evidence>
<dbReference type="GO" id="GO:0004828">
    <property type="term" value="F:serine-tRNA ligase activity"/>
    <property type="evidence" value="ECO:0007669"/>
    <property type="project" value="UniProtKB-EC"/>
</dbReference>
<dbReference type="GO" id="GO:0006434">
    <property type="term" value="P:seryl-tRNA aminoacylation"/>
    <property type="evidence" value="ECO:0007669"/>
    <property type="project" value="InterPro"/>
</dbReference>
<evidence type="ECO:0000256" key="1">
    <source>
        <dbReference type="ARBA" id="ARBA00010728"/>
    </source>
</evidence>
<evidence type="ECO:0000259" key="13">
    <source>
        <dbReference type="PROSITE" id="PS50862"/>
    </source>
</evidence>
<dbReference type="AlphaFoldDB" id="A0A9Q1CI28"/>
<evidence type="ECO:0000256" key="6">
    <source>
        <dbReference type="ARBA" id="ARBA00022917"/>
    </source>
</evidence>
<keyword evidence="6" id="KW-0648">Protein biosynthesis</keyword>
<dbReference type="InterPro" id="IPR045864">
    <property type="entry name" value="aa-tRNA-synth_II/BPL/LPL"/>
</dbReference>
<evidence type="ECO:0000256" key="8">
    <source>
        <dbReference type="ARBA" id="ARBA00031113"/>
    </source>
</evidence>
<organism evidence="14 15">
    <name type="scientific">Holothuria leucospilota</name>
    <name type="common">Black long sea cucumber</name>
    <name type="synonym">Mertensiothuria leucospilota</name>
    <dbReference type="NCBI Taxonomy" id="206669"/>
    <lineage>
        <taxon>Eukaryota</taxon>
        <taxon>Metazoa</taxon>
        <taxon>Echinodermata</taxon>
        <taxon>Eleutherozoa</taxon>
        <taxon>Echinozoa</taxon>
        <taxon>Holothuroidea</taxon>
        <taxon>Aspidochirotacea</taxon>
        <taxon>Aspidochirotida</taxon>
        <taxon>Holothuriidae</taxon>
        <taxon>Holothuria</taxon>
    </lineage>
</organism>
<feature type="binding site" evidence="12">
    <location>
        <begin position="284"/>
        <end position="286"/>
    </location>
    <ligand>
        <name>ATP</name>
        <dbReference type="ChEBI" id="CHEBI:30616"/>
    </ligand>
</feature>
<comment type="similarity">
    <text evidence="1">Belongs to the class-II aminoacyl-tRNA synthetase family. Type-1 seryl-tRNA synthetase subfamily.</text>
</comment>
<evidence type="ECO:0000313" key="15">
    <source>
        <dbReference type="Proteomes" id="UP001152320"/>
    </source>
</evidence>
<keyword evidence="3 14" id="KW-0436">Ligase</keyword>
<keyword evidence="5 12" id="KW-0067">ATP-binding</keyword>
<feature type="binding site" evidence="12">
    <location>
        <begin position="373"/>
        <end position="376"/>
    </location>
    <ligand>
        <name>ATP</name>
        <dbReference type="ChEBI" id="CHEBI:30616"/>
    </ligand>
</feature>
<dbReference type="EC" id="6.1.1.11" evidence="2"/>
<dbReference type="InterPro" id="IPR033729">
    <property type="entry name" value="SerRS_core"/>
</dbReference>
<dbReference type="NCBIfam" id="TIGR00414">
    <property type="entry name" value="serS"/>
    <property type="match status" value="1"/>
</dbReference>
<feature type="binding site" evidence="12">
    <location>
        <begin position="299"/>
        <end position="302"/>
    </location>
    <ligand>
        <name>ATP</name>
        <dbReference type="ChEBI" id="CHEBI:30616"/>
    </ligand>
</feature>
<feature type="binding site" evidence="11">
    <location>
        <position position="306"/>
    </location>
    <ligand>
        <name>L-serine</name>
        <dbReference type="ChEBI" id="CHEBI:33384"/>
    </ligand>
</feature>
<dbReference type="FunFam" id="3.30.930.10:FF:000078">
    <property type="entry name" value="Seryl-tRNA synthetase"/>
    <property type="match status" value="1"/>
</dbReference>
<comment type="catalytic activity">
    <reaction evidence="9">
        <text>tRNA(Sec) + L-serine + ATP = L-seryl-tRNA(Sec) + AMP + diphosphate + H(+)</text>
        <dbReference type="Rhea" id="RHEA:42580"/>
        <dbReference type="Rhea" id="RHEA-COMP:9742"/>
        <dbReference type="Rhea" id="RHEA-COMP:10128"/>
        <dbReference type="ChEBI" id="CHEBI:15378"/>
        <dbReference type="ChEBI" id="CHEBI:30616"/>
        <dbReference type="ChEBI" id="CHEBI:33019"/>
        <dbReference type="ChEBI" id="CHEBI:33384"/>
        <dbReference type="ChEBI" id="CHEBI:78442"/>
        <dbReference type="ChEBI" id="CHEBI:78533"/>
        <dbReference type="ChEBI" id="CHEBI:456215"/>
        <dbReference type="EC" id="6.1.1.11"/>
    </reaction>
</comment>
<comment type="catalytic activity">
    <reaction evidence="10">
        <text>tRNA(Ser) + L-serine + ATP = L-seryl-tRNA(Ser) + AMP + diphosphate + H(+)</text>
        <dbReference type="Rhea" id="RHEA:12292"/>
        <dbReference type="Rhea" id="RHEA-COMP:9669"/>
        <dbReference type="Rhea" id="RHEA-COMP:9703"/>
        <dbReference type="ChEBI" id="CHEBI:15378"/>
        <dbReference type="ChEBI" id="CHEBI:30616"/>
        <dbReference type="ChEBI" id="CHEBI:33019"/>
        <dbReference type="ChEBI" id="CHEBI:33384"/>
        <dbReference type="ChEBI" id="CHEBI:78442"/>
        <dbReference type="ChEBI" id="CHEBI:78533"/>
        <dbReference type="ChEBI" id="CHEBI:456215"/>
        <dbReference type="EC" id="6.1.1.11"/>
    </reaction>
</comment>
<sequence length="462" mass="52715">MMRPVMNSLLRTVARHKRGCICRRASIVASNGNVSTNQARENWVFSSHVKPDIDMKYIMKNVDAITHNISQRKGDADVYKVVELWKELKKLEKKQANEEGFHLLQEKLRETEEEFLQFACALPNDTHPETPQNETDVARLVEEVGAKRTANFHLKDHSELGEHLNIIRTKNLGHITGHRSYYLRGCGAQLEKALVRYTLDRLINKHGFQLISVPDIIRPVVFEGCGMRTKGLHTQVYKLDPNYHQDDLCLAGTAEVGIAGYLMNRVFNFDQLPLRIAAVSRCFRAETAHSAEARGLFRVHQFTKVEMFGVSAVETGHESEEMFHEFVAIQRDLFKDMGLHFQILDMPAHDLGSPAYRKYDIEAWMPGRCNYGEISSASNCTDYQSRRLKIKYCQNGMPQSESAYVHTLNGTACAVPRLIIAILENFQNKDGSVNIPEVLQPFMYGQKVIEKPSTGYLHYTRL</sequence>
<dbReference type="CDD" id="cd00770">
    <property type="entry name" value="SerRS_core"/>
    <property type="match status" value="1"/>
</dbReference>
<dbReference type="InterPro" id="IPR002314">
    <property type="entry name" value="aa-tRNA-synt_IIb"/>
</dbReference>
<evidence type="ECO:0000256" key="5">
    <source>
        <dbReference type="ARBA" id="ARBA00022840"/>
    </source>
</evidence>
<evidence type="ECO:0000313" key="14">
    <source>
        <dbReference type="EMBL" id="KAJ8045336.1"/>
    </source>
</evidence>
<evidence type="ECO:0000256" key="2">
    <source>
        <dbReference type="ARBA" id="ARBA00012840"/>
    </source>
</evidence>
<dbReference type="Pfam" id="PF00587">
    <property type="entry name" value="tRNA-synt_2b"/>
    <property type="match status" value="1"/>
</dbReference>
<feature type="binding site" evidence="11">
    <location>
        <position position="253"/>
    </location>
    <ligand>
        <name>L-serine</name>
        <dbReference type="ChEBI" id="CHEBI:33384"/>
    </ligand>
</feature>
<dbReference type="PROSITE" id="PS50862">
    <property type="entry name" value="AA_TRNA_LIGASE_II"/>
    <property type="match status" value="1"/>
</dbReference>
<feature type="binding site" evidence="11">
    <location>
        <position position="409"/>
    </location>
    <ligand>
        <name>L-serine</name>
        <dbReference type="ChEBI" id="CHEBI:33384"/>
    </ligand>
</feature>
<dbReference type="Gene3D" id="3.30.930.10">
    <property type="entry name" value="Bira Bifunctional Protein, Domain 2"/>
    <property type="match status" value="1"/>
</dbReference>
<feature type="domain" description="Aminoacyl-transfer RNA synthetases class-II family profile" evidence="13">
    <location>
        <begin position="190"/>
        <end position="436"/>
    </location>
</feature>
<dbReference type="SUPFAM" id="SSF46589">
    <property type="entry name" value="tRNA-binding arm"/>
    <property type="match status" value="1"/>
</dbReference>
<dbReference type="PANTHER" id="PTHR11778">
    <property type="entry name" value="SERYL-TRNA SYNTHETASE"/>
    <property type="match status" value="1"/>
</dbReference>
<name>A0A9Q1CI28_HOLLE</name>
<evidence type="ECO:0000256" key="10">
    <source>
        <dbReference type="ARBA" id="ARBA00048823"/>
    </source>
</evidence>
<keyword evidence="15" id="KW-1185">Reference proteome</keyword>
<dbReference type="InterPro" id="IPR006195">
    <property type="entry name" value="aa-tRNA-synth_II"/>
</dbReference>
<evidence type="ECO:0000256" key="3">
    <source>
        <dbReference type="ARBA" id="ARBA00022598"/>
    </source>
</evidence>
<gene>
    <name evidence="14" type="ORF">HOLleu_08326</name>
</gene>
<evidence type="ECO:0000256" key="7">
    <source>
        <dbReference type="ARBA" id="ARBA00023146"/>
    </source>
</evidence>
<reference evidence="14" key="1">
    <citation type="submission" date="2021-10" db="EMBL/GenBank/DDBJ databases">
        <title>Tropical sea cucumber genome reveals ecological adaptation and Cuvierian tubules defense mechanism.</title>
        <authorList>
            <person name="Chen T."/>
        </authorList>
    </citation>
    <scope>NUCLEOTIDE SEQUENCE</scope>
    <source>
        <strain evidence="14">Nanhai2018</strain>
        <tissue evidence="14">Muscle</tissue>
    </source>
</reference>
<protein>
    <recommendedName>
        <fullName evidence="2">serine--tRNA ligase</fullName>
        <ecNumber evidence="2">6.1.1.11</ecNumber>
    </recommendedName>
    <alternativeName>
        <fullName evidence="8">Seryl-tRNA synthetase</fullName>
    </alternativeName>
</protein>
<dbReference type="Proteomes" id="UP001152320">
    <property type="component" value="Chromosome 3"/>
</dbReference>
<accession>A0A9Q1CI28</accession>
<dbReference type="SUPFAM" id="SSF55681">
    <property type="entry name" value="Class II aaRS and biotin synthetases"/>
    <property type="match status" value="1"/>
</dbReference>